<gene>
    <name evidence="2" type="ORF">EV421DRAFT_1743719</name>
</gene>
<sequence>MCSVASFASDPCRMWANQVVNVKRRELQMYIGARYWYEDDRRLRPCACLQRVLFLGWAGEGVVDVVLNDGGRRKGSCDRTFGSSSPSDCEHAHTYKASKHSSSGRVCKQKFFSQASFDFLARRFLDFAPPTSTRQHAGDGLRGNQEHPAGGERNGRADRAIGGLSCESCNGRKDILVDTACYSRSAWGARRLAKLPSSTICYHLKLKTPAVANDDDGDSLRPTCLPFLPTSPRLVTLIDATVAL</sequence>
<name>A0AA39MEE5_9AGAR</name>
<feature type="region of interest" description="Disordered" evidence="1">
    <location>
        <begin position="132"/>
        <end position="156"/>
    </location>
</feature>
<dbReference type="AlphaFoldDB" id="A0AA39MEE5"/>
<evidence type="ECO:0000313" key="3">
    <source>
        <dbReference type="Proteomes" id="UP001175226"/>
    </source>
</evidence>
<keyword evidence="3" id="KW-1185">Reference proteome</keyword>
<accession>A0AA39MEE5</accession>
<proteinExistence type="predicted"/>
<comment type="caution">
    <text evidence="2">The sequence shown here is derived from an EMBL/GenBank/DDBJ whole genome shotgun (WGS) entry which is preliminary data.</text>
</comment>
<evidence type="ECO:0000256" key="1">
    <source>
        <dbReference type="SAM" id="MobiDB-lite"/>
    </source>
</evidence>
<protein>
    <submittedName>
        <fullName evidence="2">Uncharacterized protein</fullName>
    </submittedName>
</protein>
<organism evidence="2 3">
    <name type="scientific">Armillaria borealis</name>
    <dbReference type="NCBI Taxonomy" id="47425"/>
    <lineage>
        <taxon>Eukaryota</taxon>
        <taxon>Fungi</taxon>
        <taxon>Dikarya</taxon>
        <taxon>Basidiomycota</taxon>
        <taxon>Agaricomycotina</taxon>
        <taxon>Agaricomycetes</taxon>
        <taxon>Agaricomycetidae</taxon>
        <taxon>Agaricales</taxon>
        <taxon>Marasmiineae</taxon>
        <taxon>Physalacriaceae</taxon>
        <taxon>Armillaria</taxon>
    </lineage>
</organism>
<reference evidence="2" key="1">
    <citation type="submission" date="2023-06" db="EMBL/GenBank/DDBJ databases">
        <authorList>
            <consortium name="Lawrence Berkeley National Laboratory"/>
            <person name="Ahrendt S."/>
            <person name="Sahu N."/>
            <person name="Indic B."/>
            <person name="Wong-Bajracharya J."/>
            <person name="Merenyi Z."/>
            <person name="Ke H.-M."/>
            <person name="Monk M."/>
            <person name="Kocsube S."/>
            <person name="Drula E."/>
            <person name="Lipzen A."/>
            <person name="Balint B."/>
            <person name="Henrissat B."/>
            <person name="Andreopoulos B."/>
            <person name="Martin F.M."/>
            <person name="Harder C.B."/>
            <person name="Rigling D."/>
            <person name="Ford K.L."/>
            <person name="Foster G.D."/>
            <person name="Pangilinan J."/>
            <person name="Papanicolaou A."/>
            <person name="Barry K."/>
            <person name="LaButti K."/>
            <person name="Viragh M."/>
            <person name="Koriabine M."/>
            <person name="Yan M."/>
            <person name="Riley R."/>
            <person name="Champramary S."/>
            <person name="Plett K.L."/>
            <person name="Tsai I.J."/>
            <person name="Slot J."/>
            <person name="Sipos G."/>
            <person name="Plett J."/>
            <person name="Nagy L.G."/>
            <person name="Grigoriev I.V."/>
        </authorList>
    </citation>
    <scope>NUCLEOTIDE SEQUENCE</scope>
    <source>
        <strain evidence="2">FPL87.14</strain>
    </source>
</reference>
<dbReference type="Proteomes" id="UP001175226">
    <property type="component" value="Unassembled WGS sequence"/>
</dbReference>
<dbReference type="EMBL" id="JAUEPT010000134">
    <property type="protein sequence ID" value="KAK0430758.1"/>
    <property type="molecule type" value="Genomic_DNA"/>
</dbReference>
<evidence type="ECO:0000313" key="2">
    <source>
        <dbReference type="EMBL" id="KAK0430758.1"/>
    </source>
</evidence>